<evidence type="ECO:0000313" key="8">
    <source>
        <dbReference type="EMBL" id="QDV23283.1"/>
    </source>
</evidence>
<evidence type="ECO:0000313" key="9">
    <source>
        <dbReference type="Proteomes" id="UP000318017"/>
    </source>
</evidence>
<evidence type="ECO:0000256" key="1">
    <source>
        <dbReference type="ARBA" id="ARBA00005952"/>
    </source>
</evidence>
<dbReference type="InterPro" id="IPR006027">
    <property type="entry name" value="NusB_RsmB_TIM44"/>
</dbReference>
<evidence type="ECO:0000256" key="5">
    <source>
        <dbReference type="ARBA" id="ARBA00023163"/>
    </source>
</evidence>
<dbReference type="GO" id="GO:0003723">
    <property type="term" value="F:RNA binding"/>
    <property type="evidence" value="ECO:0007669"/>
    <property type="project" value="UniProtKB-UniRule"/>
</dbReference>
<sequence>MSTRRRAREIVLQLLYEEDLHPEQDPTVADNFLVKRLHGNRKLVLFARDLFTNVVKNRRELDKALSSKASNWSLRRMAAIDRNILRLATYEIRMTETPGRVVINEAVELAKRYGARQSGQFVNGVLDRILHEEPEVEATPDEAQVAQPAATAD</sequence>
<keyword evidence="3 6" id="KW-0694">RNA-binding</keyword>
<dbReference type="PANTHER" id="PTHR11078:SF3">
    <property type="entry name" value="ANTITERMINATION NUSB DOMAIN-CONTAINING PROTEIN"/>
    <property type="match status" value="1"/>
</dbReference>
<evidence type="ECO:0000259" key="7">
    <source>
        <dbReference type="Pfam" id="PF01029"/>
    </source>
</evidence>
<dbReference type="EMBL" id="CP036298">
    <property type="protein sequence ID" value="QDV23283.1"/>
    <property type="molecule type" value="Genomic_DNA"/>
</dbReference>
<dbReference type="SUPFAM" id="SSF48013">
    <property type="entry name" value="NusB-like"/>
    <property type="match status" value="1"/>
</dbReference>
<dbReference type="Gene3D" id="1.10.940.10">
    <property type="entry name" value="NusB-like"/>
    <property type="match status" value="1"/>
</dbReference>
<dbReference type="InterPro" id="IPR011605">
    <property type="entry name" value="NusB_fam"/>
</dbReference>
<evidence type="ECO:0000256" key="4">
    <source>
        <dbReference type="ARBA" id="ARBA00023015"/>
    </source>
</evidence>
<dbReference type="Proteomes" id="UP000318017">
    <property type="component" value="Chromosome"/>
</dbReference>
<dbReference type="GO" id="GO:0006353">
    <property type="term" value="P:DNA-templated transcription termination"/>
    <property type="evidence" value="ECO:0007669"/>
    <property type="project" value="UniProtKB-UniRule"/>
</dbReference>
<evidence type="ECO:0000256" key="3">
    <source>
        <dbReference type="ARBA" id="ARBA00022884"/>
    </source>
</evidence>
<comment type="function">
    <text evidence="6">Involved in transcription antitermination. Required for transcription of ribosomal RNA (rRNA) genes. Binds specifically to the boxA antiterminator sequence of the ribosomal RNA (rrn) operons.</text>
</comment>
<organism evidence="8 9">
    <name type="scientific">Aureliella helgolandensis</name>
    <dbReference type="NCBI Taxonomy" id="2527968"/>
    <lineage>
        <taxon>Bacteria</taxon>
        <taxon>Pseudomonadati</taxon>
        <taxon>Planctomycetota</taxon>
        <taxon>Planctomycetia</taxon>
        <taxon>Pirellulales</taxon>
        <taxon>Pirellulaceae</taxon>
        <taxon>Aureliella</taxon>
    </lineage>
</organism>
<dbReference type="RefSeq" id="WP_145076082.1">
    <property type="nucleotide sequence ID" value="NZ_CP036298.1"/>
</dbReference>
<dbReference type="GO" id="GO:0005829">
    <property type="term" value="C:cytosol"/>
    <property type="evidence" value="ECO:0007669"/>
    <property type="project" value="TreeGrafter"/>
</dbReference>
<dbReference type="HAMAP" id="MF_00073">
    <property type="entry name" value="NusB"/>
    <property type="match status" value="1"/>
</dbReference>
<name>A0A518G3V8_9BACT</name>
<dbReference type="NCBIfam" id="TIGR01951">
    <property type="entry name" value="nusB"/>
    <property type="match status" value="1"/>
</dbReference>
<comment type="similarity">
    <text evidence="1 6">Belongs to the NusB family.</text>
</comment>
<keyword evidence="9" id="KW-1185">Reference proteome</keyword>
<dbReference type="AlphaFoldDB" id="A0A518G3V8"/>
<dbReference type="InterPro" id="IPR035926">
    <property type="entry name" value="NusB-like_sf"/>
</dbReference>
<accession>A0A518G3V8</accession>
<dbReference type="Pfam" id="PF01029">
    <property type="entry name" value="NusB"/>
    <property type="match status" value="1"/>
</dbReference>
<keyword evidence="5 6" id="KW-0804">Transcription</keyword>
<dbReference type="PANTHER" id="PTHR11078">
    <property type="entry name" value="N UTILIZATION SUBSTANCE PROTEIN B-RELATED"/>
    <property type="match status" value="1"/>
</dbReference>
<keyword evidence="4 6" id="KW-0805">Transcription regulation</keyword>
<protein>
    <recommendedName>
        <fullName evidence="6">Transcription antitermination protein NusB</fullName>
    </recommendedName>
    <alternativeName>
        <fullName evidence="6">Antitermination factor NusB</fullName>
    </alternativeName>
</protein>
<dbReference type="GO" id="GO:0031564">
    <property type="term" value="P:transcription antitermination"/>
    <property type="evidence" value="ECO:0007669"/>
    <property type="project" value="UniProtKB-KW"/>
</dbReference>
<evidence type="ECO:0000256" key="2">
    <source>
        <dbReference type="ARBA" id="ARBA00022814"/>
    </source>
</evidence>
<proteinExistence type="inferred from homology"/>
<dbReference type="OrthoDB" id="9811381at2"/>
<feature type="domain" description="NusB/RsmB/TIM44" evidence="7">
    <location>
        <begin position="5"/>
        <end position="130"/>
    </location>
</feature>
<evidence type="ECO:0000256" key="6">
    <source>
        <dbReference type="HAMAP-Rule" id="MF_00073"/>
    </source>
</evidence>
<gene>
    <name evidence="6" type="primary">nusB</name>
    <name evidence="8" type="ORF">Q31a_15810</name>
</gene>
<dbReference type="KEGG" id="ahel:Q31a_15810"/>
<reference evidence="8 9" key="1">
    <citation type="submission" date="2019-02" db="EMBL/GenBank/DDBJ databases">
        <title>Deep-cultivation of Planctomycetes and their phenomic and genomic characterization uncovers novel biology.</title>
        <authorList>
            <person name="Wiegand S."/>
            <person name="Jogler M."/>
            <person name="Boedeker C."/>
            <person name="Pinto D."/>
            <person name="Vollmers J."/>
            <person name="Rivas-Marin E."/>
            <person name="Kohn T."/>
            <person name="Peeters S.H."/>
            <person name="Heuer A."/>
            <person name="Rast P."/>
            <person name="Oberbeckmann S."/>
            <person name="Bunk B."/>
            <person name="Jeske O."/>
            <person name="Meyerdierks A."/>
            <person name="Storesund J.E."/>
            <person name="Kallscheuer N."/>
            <person name="Luecker S."/>
            <person name="Lage O.M."/>
            <person name="Pohl T."/>
            <person name="Merkel B.J."/>
            <person name="Hornburger P."/>
            <person name="Mueller R.-W."/>
            <person name="Bruemmer F."/>
            <person name="Labrenz M."/>
            <person name="Spormann A.M."/>
            <person name="Op den Camp H."/>
            <person name="Overmann J."/>
            <person name="Amann R."/>
            <person name="Jetten M.S.M."/>
            <person name="Mascher T."/>
            <person name="Medema M.H."/>
            <person name="Devos D.P."/>
            <person name="Kaster A.-K."/>
            <person name="Ovreas L."/>
            <person name="Rohde M."/>
            <person name="Galperin M.Y."/>
            <person name="Jogler C."/>
        </authorList>
    </citation>
    <scope>NUCLEOTIDE SEQUENCE [LARGE SCALE GENOMIC DNA]</scope>
    <source>
        <strain evidence="8 9">Q31a</strain>
    </source>
</reference>
<keyword evidence="2 6" id="KW-0889">Transcription antitermination</keyword>